<dbReference type="OrthoDB" id="2677691at2"/>
<dbReference type="Gene3D" id="3.40.50.10960">
    <property type="match status" value="1"/>
</dbReference>
<keyword evidence="6 8" id="KW-0472">Membrane</keyword>
<dbReference type="InterPro" id="IPR026580">
    <property type="entry name" value="DivIB"/>
</dbReference>
<dbReference type="PANTHER" id="PTHR37820">
    <property type="entry name" value="CELL DIVISION PROTEIN DIVIB"/>
    <property type="match status" value="1"/>
</dbReference>
<keyword evidence="4 8" id="KW-0812">Transmembrane</keyword>
<keyword evidence="7 8" id="KW-0131">Cell cycle</keyword>
<dbReference type="PANTHER" id="PTHR37820:SF1">
    <property type="entry name" value="CELL DIVISION PROTEIN FTSQ"/>
    <property type="match status" value="1"/>
</dbReference>
<dbReference type="Proteomes" id="UP000275368">
    <property type="component" value="Chromosome"/>
</dbReference>
<comment type="similarity">
    <text evidence="8">Belongs to the FtsQ/DivIB family. DivIB subfamily.</text>
</comment>
<reference evidence="9 10" key="1">
    <citation type="submission" date="2018-11" db="EMBL/GenBank/DDBJ databases">
        <title>Complete genome sequence of Paenibacillus baekrokdamisoli strain KCTC 33723.</title>
        <authorList>
            <person name="Kang S.W."/>
            <person name="Lee K.C."/>
            <person name="Kim K.K."/>
            <person name="Kim J.S."/>
            <person name="Kim D.S."/>
            <person name="Ko S.H."/>
            <person name="Yang S.H."/>
            <person name="Lee J.S."/>
        </authorList>
    </citation>
    <scope>NUCLEOTIDE SEQUENCE [LARGE SCALE GENOMIC DNA]</scope>
    <source>
        <strain evidence="9 10">KCTC 33723</strain>
    </source>
</reference>
<evidence type="ECO:0000313" key="9">
    <source>
        <dbReference type="EMBL" id="BBH21218.1"/>
    </source>
</evidence>
<dbReference type="AlphaFoldDB" id="A0A3G9JBH3"/>
<keyword evidence="2 8" id="KW-1003">Cell membrane</keyword>
<accession>A0A3G9JBH3</accession>
<dbReference type="Pfam" id="PF08478">
    <property type="entry name" value="POTRA_1"/>
    <property type="match status" value="1"/>
</dbReference>
<dbReference type="KEGG" id="pbk:Back11_25630"/>
<evidence type="ECO:0000256" key="6">
    <source>
        <dbReference type="ARBA" id="ARBA00023136"/>
    </source>
</evidence>
<dbReference type="HAMAP" id="MF_00912">
    <property type="entry name" value="DivIB"/>
    <property type="match status" value="1"/>
</dbReference>
<evidence type="ECO:0000256" key="3">
    <source>
        <dbReference type="ARBA" id="ARBA00022618"/>
    </source>
</evidence>
<name>A0A3G9JBH3_9BACL</name>
<evidence type="ECO:0000256" key="2">
    <source>
        <dbReference type="ARBA" id="ARBA00022475"/>
    </source>
</evidence>
<evidence type="ECO:0000256" key="4">
    <source>
        <dbReference type="ARBA" id="ARBA00022692"/>
    </source>
</evidence>
<organism evidence="9 10">
    <name type="scientific">Paenibacillus baekrokdamisoli</name>
    <dbReference type="NCBI Taxonomy" id="1712516"/>
    <lineage>
        <taxon>Bacteria</taxon>
        <taxon>Bacillati</taxon>
        <taxon>Bacillota</taxon>
        <taxon>Bacilli</taxon>
        <taxon>Bacillales</taxon>
        <taxon>Paenibacillaceae</taxon>
        <taxon>Paenibacillus</taxon>
    </lineage>
</organism>
<evidence type="ECO:0000256" key="8">
    <source>
        <dbReference type="HAMAP-Rule" id="MF_00912"/>
    </source>
</evidence>
<keyword evidence="10" id="KW-1185">Reference proteome</keyword>
<evidence type="ECO:0000313" key="10">
    <source>
        <dbReference type="Proteomes" id="UP000275368"/>
    </source>
</evidence>
<gene>
    <name evidence="8" type="primary">divIB</name>
    <name evidence="9" type="ORF">Back11_25630</name>
</gene>
<dbReference type="PROSITE" id="PS51779">
    <property type="entry name" value="POTRA"/>
    <property type="match status" value="1"/>
</dbReference>
<comment type="function">
    <text evidence="8">Cell division protein that may be involved in stabilizing or promoting the assembly of the division complex.</text>
</comment>
<evidence type="ECO:0000256" key="1">
    <source>
        <dbReference type="ARBA" id="ARBA00004370"/>
    </source>
</evidence>
<proteinExistence type="inferred from homology"/>
<dbReference type="EMBL" id="AP019308">
    <property type="protein sequence ID" value="BBH21218.1"/>
    <property type="molecule type" value="Genomic_DNA"/>
</dbReference>
<evidence type="ECO:0000256" key="7">
    <source>
        <dbReference type="ARBA" id="ARBA00023306"/>
    </source>
</evidence>
<keyword evidence="3 8" id="KW-0132">Cell division</keyword>
<feature type="transmembrane region" description="Helical" evidence="8">
    <location>
        <begin position="21"/>
        <end position="38"/>
    </location>
</feature>
<dbReference type="InterPro" id="IPR050487">
    <property type="entry name" value="FtsQ_DivIB"/>
</dbReference>
<dbReference type="GO" id="GO:0005886">
    <property type="term" value="C:plasma membrane"/>
    <property type="evidence" value="ECO:0007669"/>
    <property type="project" value="UniProtKB-SubCell"/>
</dbReference>
<dbReference type="InterPro" id="IPR013685">
    <property type="entry name" value="POTRA_FtsQ_type"/>
</dbReference>
<dbReference type="GO" id="GO:0032153">
    <property type="term" value="C:cell division site"/>
    <property type="evidence" value="ECO:0007669"/>
    <property type="project" value="UniProtKB-UniRule"/>
</dbReference>
<dbReference type="RefSeq" id="WP_125657366.1">
    <property type="nucleotide sequence ID" value="NZ_AP019308.1"/>
</dbReference>
<comment type="subcellular location">
    <subcellularLocation>
        <location evidence="8">Cell membrane</location>
        <topology evidence="8">Single-pass type II membrane protein</topology>
    </subcellularLocation>
    <subcellularLocation>
        <location evidence="1">Membrane</location>
    </subcellularLocation>
    <text evidence="8">Localizes to the division septum.</text>
</comment>
<dbReference type="InterPro" id="IPR034746">
    <property type="entry name" value="POTRA"/>
</dbReference>
<keyword evidence="5 8" id="KW-1133">Transmembrane helix</keyword>
<evidence type="ECO:0000256" key="5">
    <source>
        <dbReference type="ARBA" id="ARBA00022989"/>
    </source>
</evidence>
<dbReference type="Gene3D" id="3.10.20.310">
    <property type="entry name" value="membrane protein fhac"/>
    <property type="match status" value="1"/>
</dbReference>
<dbReference type="GO" id="GO:0043093">
    <property type="term" value="P:FtsZ-dependent cytokinesis"/>
    <property type="evidence" value="ECO:0007669"/>
    <property type="project" value="UniProtKB-UniRule"/>
</dbReference>
<sequence>MSDKMPVLREPVKRRRGGKKLLIVLFLLFIVILCVLFLNSSISKISSVTVEGQRYMKVADIQKISGVTVGDAYFGTSAKKIEARIKALKGIDKVEVMKSFPGHVRIIVQELPTVAYEVSTKGEITAILSNGTGLPAGKDNVIDKPILSGWKTDDPVKIELCKQLGTISAESLSDFSEIIPSASESYKDRIKIYTRTRFEVITAVSLLPEKVATLNAVIETQEPGLITMLLADKYAPFVPPSTENTNTEQKDTTQ</sequence>
<protein>
    <recommendedName>
        <fullName evidence="8">Cell division protein DivIB</fullName>
    </recommendedName>
</protein>